<evidence type="ECO:0000256" key="1">
    <source>
        <dbReference type="SAM" id="MobiDB-lite"/>
    </source>
</evidence>
<evidence type="ECO:0000256" key="2">
    <source>
        <dbReference type="SAM" id="Phobius"/>
    </source>
</evidence>
<feature type="compositionally biased region" description="Low complexity" evidence="1">
    <location>
        <begin position="93"/>
        <end position="102"/>
    </location>
</feature>
<accession>A0ABX1C2F4</accession>
<dbReference type="Proteomes" id="UP000695264">
    <property type="component" value="Unassembled WGS sequence"/>
</dbReference>
<reference evidence="3 4" key="1">
    <citation type="submission" date="2020-03" db="EMBL/GenBank/DDBJ databases">
        <title>WGS of actinomycetes isolated from Thailand.</title>
        <authorList>
            <person name="Thawai C."/>
        </authorList>
    </citation>
    <scope>NUCLEOTIDE SEQUENCE [LARGE SCALE GENOMIC DNA]</scope>
    <source>
        <strain evidence="3 4">PLAI 1-29</strain>
    </source>
</reference>
<evidence type="ECO:0000313" key="4">
    <source>
        <dbReference type="Proteomes" id="UP000695264"/>
    </source>
</evidence>
<proteinExistence type="predicted"/>
<comment type="caution">
    <text evidence="3">The sequence shown here is derived from an EMBL/GenBank/DDBJ whole genome shotgun (WGS) entry which is preliminary data.</text>
</comment>
<keyword evidence="2" id="KW-0812">Transmembrane</keyword>
<organism evidence="3 4">
    <name type="scientific">Streptomyces zingiberis</name>
    <dbReference type="NCBI Taxonomy" id="2053010"/>
    <lineage>
        <taxon>Bacteria</taxon>
        <taxon>Bacillati</taxon>
        <taxon>Actinomycetota</taxon>
        <taxon>Actinomycetes</taxon>
        <taxon>Kitasatosporales</taxon>
        <taxon>Streptomycetaceae</taxon>
        <taxon>Streptomyces</taxon>
    </lineage>
</organism>
<gene>
    <name evidence="3" type="ORF">HCK00_15030</name>
</gene>
<evidence type="ECO:0000313" key="3">
    <source>
        <dbReference type="EMBL" id="NJQ01809.1"/>
    </source>
</evidence>
<dbReference type="RefSeq" id="WP_168102381.1">
    <property type="nucleotide sequence ID" value="NZ_JAATEN010000010.1"/>
</dbReference>
<feature type="region of interest" description="Disordered" evidence="1">
    <location>
        <begin position="59"/>
        <end position="102"/>
    </location>
</feature>
<name>A0ABX1C2F4_9ACTN</name>
<evidence type="ECO:0008006" key="5">
    <source>
        <dbReference type="Google" id="ProtNLM"/>
    </source>
</evidence>
<feature type="transmembrane region" description="Helical" evidence="2">
    <location>
        <begin position="33"/>
        <end position="55"/>
    </location>
</feature>
<keyword evidence="2" id="KW-0472">Membrane</keyword>
<keyword evidence="2" id="KW-1133">Transmembrane helix</keyword>
<protein>
    <recommendedName>
        <fullName evidence="5">Membrane transport protein MMPL domain-containing protein</fullName>
    </recommendedName>
</protein>
<sequence>MPRPTAAQFASGSATVVCTTLLMLVLSETRSVVGIASIALAGLALGLFVAVTVPLSGASRAAAGPSRTTRSSAVPAAALPAQGAAGRAERQRAGAGAHSAHG</sequence>
<keyword evidence="4" id="KW-1185">Reference proteome</keyword>
<feature type="compositionally biased region" description="Low complexity" evidence="1">
    <location>
        <begin position="59"/>
        <end position="86"/>
    </location>
</feature>
<feature type="transmembrane region" description="Helical" evidence="2">
    <location>
        <begin position="6"/>
        <end position="26"/>
    </location>
</feature>
<dbReference type="EMBL" id="JAATEN010000010">
    <property type="protein sequence ID" value="NJQ01809.1"/>
    <property type="molecule type" value="Genomic_DNA"/>
</dbReference>